<evidence type="ECO:0000256" key="6">
    <source>
        <dbReference type="ARBA" id="ARBA00022741"/>
    </source>
</evidence>
<evidence type="ECO:0000256" key="2">
    <source>
        <dbReference type="ARBA" id="ARBA00012980"/>
    </source>
</evidence>
<evidence type="ECO:0000259" key="12">
    <source>
        <dbReference type="Pfam" id="PF02223"/>
    </source>
</evidence>
<evidence type="ECO:0000256" key="10">
    <source>
        <dbReference type="ARBA" id="ARBA00048743"/>
    </source>
</evidence>
<dbReference type="PROSITE" id="PS01331">
    <property type="entry name" value="THYMIDYLATE_KINASE"/>
    <property type="match status" value="1"/>
</dbReference>
<keyword evidence="7 11" id="KW-0418">Kinase</keyword>
<evidence type="ECO:0000256" key="3">
    <source>
        <dbReference type="ARBA" id="ARBA00017144"/>
    </source>
</evidence>
<dbReference type="CDD" id="cd01672">
    <property type="entry name" value="TMPK"/>
    <property type="match status" value="1"/>
</dbReference>
<sequence>MADNKPLKAKFISLEGGEGAGKSTQIRLLADWLSSQGIPSICTREPGGSDGAELIRDLLVKGAVDRWTPITEALLMTAARTEHIARTIKPALATDKWVLCDRFFDSSIAYQGAGRALGTRYIKDMQTLAFDAFKPDLTLILDLPVKIGLARAKSRENAKTDSEDRFERLDLSFHETLRAAYLAIASDEPERCKVVKADQTVDSIQTTIRQIVKQKFNLPND</sequence>
<dbReference type="EMBL" id="JBHRSL010000002">
    <property type="protein sequence ID" value="MFC3051036.1"/>
    <property type="molecule type" value="Genomic_DNA"/>
</dbReference>
<dbReference type="InterPro" id="IPR018095">
    <property type="entry name" value="Thymidylate_kin_CS"/>
</dbReference>
<dbReference type="InterPro" id="IPR018094">
    <property type="entry name" value="Thymidylate_kinase"/>
</dbReference>
<proteinExistence type="inferred from homology"/>
<evidence type="ECO:0000256" key="5">
    <source>
        <dbReference type="ARBA" id="ARBA00022727"/>
    </source>
</evidence>
<dbReference type="RefSeq" id="WP_228073428.1">
    <property type="nucleotide sequence ID" value="NZ_CP061205.1"/>
</dbReference>
<dbReference type="InterPro" id="IPR039430">
    <property type="entry name" value="Thymidylate_kin-like_dom"/>
</dbReference>
<evidence type="ECO:0000256" key="8">
    <source>
        <dbReference type="ARBA" id="ARBA00022840"/>
    </source>
</evidence>
<feature type="domain" description="Thymidylate kinase-like" evidence="12">
    <location>
        <begin position="14"/>
        <end position="208"/>
    </location>
</feature>
<evidence type="ECO:0000256" key="1">
    <source>
        <dbReference type="ARBA" id="ARBA00009776"/>
    </source>
</evidence>
<feature type="binding site" evidence="11">
    <location>
        <begin position="16"/>
        <end position="23"/>
    </location>
    <ligand>
        <name>ATP</name>
        <dbReference type="ChEBI" id="CHEBI:30616"/>
    </ligand>
</feature>
<dbReference type="PANTHER" id="PTHR10344">
    <property type="entry name" value="THYMIDYLATE KINASE"/>
    <property type="match status" value="1"/>
</dbReference>
<name>A0ABV7D227_9PROT</name>
<evidence type="ECO:0000256" key="9">
    <source>
        <dbReference type="ARBA" id="ARBA00029962"/>
    </source>
</evidence>
<dbReference type="Gene3D" id="3.40.50.300">
    <property type="entry name" value="P-loop containing nucleotide triphosphate hydrolases"/>
    <property type="match status" value="1"/>
</dbReference>
<comment type="similarity">
    <text evidence="1 11">Belongs to the thymidylate kinase family.</text>
</comment>
<keyword evidence="4 11" id="KW-0808">Transferase</keyword>
<organism evidence="13 14">
    <name type="scientific">Kordiimonas pumila</name>
    <dbReference type="NCBI Taxonomy" id="2161677"/>
    <lineage>
        <taxon>Bacteria</taxon>
        <taxon>Pseudomonadati</taxon>
        <taxon>Pseudomonadota</taxon>
        <taxon>Alphaproteobacteria</taxon>
        <taxon>Kordiimonadales</taxon>
        <taxon>Kordiimonadaceae</taxon>
        <taxon>Kordiimonas</taxon>
    </lineage>
</organism>
<dbReference type="HAMAP" id="MF_00165">
    <property type="entry name" value="Thymidylate_kinase"/>
    <property type="match status" value="1"/>
</dbReference>
<dbReference type="SUPFAM" id="SSF52540">
    <property type="entry name" value="P-loop containing nucleoside triphosphate hydrolases"/>
    <property type="match status" value="1"/>
</dbReference>
<evidence type="ECO:0000313" key="13">
    <source>
        <dbReference type="EMBL" id="MFC3051036.1"/>
    </source>
</evidence>
<protein>
    <recommendedName>
        <fullName evidence="3 11">Thymidylate kinase</fullName>
        <ecNumber evidence="2 11">2.7.4.9</ecNumber>
    </recommendedName>
    <alternativeName>
        <fullName evidence="9 11">dTMP kinase</fullName>
    </alternativeName>
</protein>
<comment type="caution">
    <text evidence="13">The sequence shown here is derived from an EMBL/GenBank/DDBJ whole genome shotgun (WGS) entry which is preliminary data.</text>
</comment>
<dbReference type="Pfam" id="PF02223">
    <property type="entry name" value="Thymidylate_kin"/>
    <property type="match status" value="1"/>
</dbReference>
<gene>
    <name evidence="11 13" type="primary">tmk</name>
    <name evidence="13" type="ORF">ACFOKA_03860</name>
</gene>
<dbReference type="Proteomes" id="UP001595444">
    <property type="component" value="Unassembled WGS sequence"/>
</dbReference>
<comment type="catalytic activity">
    <reaction evidence="10 11">
        <text>dTMP + ATP = dTDP + ADP</text>
        <dbReference type="Rhea" id="RHEA:13517"/>
        <dbReference type="ChEBI" id="CHEBI:30616"/>
        <dbReference type="ChEBI" id="CHEBI:58369"/>
        <dbReference type="ChEBI" id="CHEBI:63528"/>
        <dbReference type="ChEBI" id="CHEBI:456216"/>
        <dbReference type="EC" id="2.7.4.9"/>
    </reaction>
</comment>
<dbReference type="PANTHER" id="PTHR10344:SF4">
    <property type="entry name" value="UMP-CMP KINASE 2, MITOCHONDRIAL"/>
    <property type="match status" value="1"/>
</dbReference>
<evidence type="ECO:0000256" key="4">
    <source>
        <dbReference type="ARBA" id="ARBA00022679"/>
    </source>
</evidence>
<reference evidence="14" key="1">
    <citation type="journal article" date="2019" name="Int. J. Syst. Evol. Microbiol.">
        <title>The Global Catalogue of Microorganisms (GCM) 10K type strain sequencing project: providing services to taxonomists for standard genome sequencing and annotation.</title>
        <authorList>
            <consortium name="The Broad Institute Genomics Platform"/>
            <consortium name="The Broad Institute Genome Sequencing Center for Infectious Disease"/>
            <person name="Wu L."/>
            <person name="Ma J."/>
        </authorList>
    </citation>
    <scope>NUCLEOTIDE SEQUENCE [LARGE SCALE GENOMIC DNA]</scope>
    <source>
        <strain evidence="14">KCTC 62164</strain>
    </source>
</reference>
<keyword evidence="5 11" id="KW-0545">Nucleotide biosynthesis</keyword>
<accession>A0ABV7D227</accession>
<dbReference type="EC" id="2.7.4.9" evidence="2 11"/>
<dbReference type="InterPro" id="IPR027417">
    <property type="entry name" value="P-loop_NTPase"/>
</dbReference>
<comment type="function">
    <text evidence="11">Phosphorylation of dTMP to form dTDP in both de novo and salvage pathways of dTTP synthesis.</text>
</comment>
<dbReference type="NCBIfam" id="TIGR00041">
    <property type="entry name" value="DTMP_kinase"/>
    <property type="match status" value="1"/>
</dbReference>
<evidence type="ECO:0000256" key="7">
    <source>
        <dbReference type="ARBA" id="ARBA00022777"/>
    </source>
</evidence>
<keyword evidence="8 11" id="KW-0067">ATP-binding</keyword>
<evidence type="ECO:0000256" key="11">
    <source>
        <dbReference type="HAMAP-Rule" id="MF_00165"/>
    </source>
</evidence>
<dbReference type="GO" id="GO:0004798">
    <property type="term" value="F:dTMP kinase activity"/>
    <property type="evidence" value="ECO:0007669"/>
    <property type="project" value="UniProtKB-EC"/>
</dbReference>
<keyword evidence="6 11" id="KW-0547">Nucleotide-binding</keyword>
<evidence type="ECO:0000313" key="14">
    <source>
        <dbReference type="Proteomes" id="UP001595444"/>
    </source>
</evidence>
<keyword evidence="14" id="KW-1185">Reference proteome</keyword>